<dbReference type="RefSeq" id="WP_274687113.1">
    <property type="nucleotide sequence ID" value="NZ_JAPMOU010000002.1"/>
</dbReference>
<sequence>MVKATVYLMLDQKDVCIPYSFTQLPTIGDVIPARQANNGSSNVASITDSIHEKWLVKNVDPETGYVICEPC</sequence>
<protein>
    <submittedName>
        <fullName evidence="1">Uncharacterized protein</fullName>
    </submittedName>
</protein>
<organism evidence="1 2">
    <name type="scientific">Spartinivicinus poritis</name>
    <dbReference type="NCBI Taxonomy" id="2994640"/>
    <lineage>
        <taxon>Bacteria</taxon>
        <taxon>Pseudomonadati</taxon>
        <taxon>Pseudomonadota</taxon>
        <taxon>Gammaproteobacteria</taxon>
        <taxon>Oceanospirillales</taxon>
        <taxon>Zooshikellaceae</taxon>
        <taxon>Spartinivicinus</taxon>
    </lineage>
</organism>
<evidence type="ECO:0000313" key="1">
    <source>
        <dbReference type="EMBL" id="MDE1460741.1"/>
    </source>
</evidence>
<accession>A0ABT5U436</accession>
<keyword evidence="2" id="KW-1185">Reference proteome</keyword>
<gene>
    <name evidence="1" type="ORF">ORQ98_02050</name>
</gene>
<comment type="caution">
    <text evidence="1">The sequence shown here is derived from an EMBL/GenBank/DDBJ whole genome shotgun (WGS) entry which is preliminary data.</text>
</comment>
<dbReference type="Proteomes" id="UP001528823">
    <property type="component" value="Unassembled WGS sequence"/>
</dbReference>
<evidence type="ECO:0000313" key="2">
    <source>
        <dbReference type="Proteomes" id="UP001528823"/>
    </source>
</evidence>
<dbReference type="EMBL" id="JAPMOU010000002">
    <property type="protein sequence ID" value="MDE1460741.1"/>
    <property type="molecule type" value="Genomic_DNA"/>
</dbReference>
<proteinExistence type="predicted"/>
<reference evidence="1 2" key="1">
    <citation type="submission" date="2022-11" db="EMBL/GenBank/DDBJ databases">
        <title>Spartinivicinus poritis sp. nov., isolated from scleractinian coral Porites lutea.</title>
        <authorList>
            <person name="Zhang G."/>
            <person name="Cai L."/>
            <person name="Wei Q."/>
        </authorList>
    </citation>
    <scope>NUCLEOTIDE SEQUENCE [LARGE SCALE GENOMIC DNA]</scope>
    <source>
        <strain evidence="1 2">A2-2</strain>
    </source>
</reference>
<name>A0ABT5U436_9GAMM</name>